<name>A0A7Z0MQ59_9GAMM</name>
<feature type="signal peptide" evidence="1">
    <location>
        <begin position="1"/>
        <end position="18"/>
    </location>
</feature>
<accession>A0A7Z0MQ59</accession>
<proteinExistence type="predicted"/>
<dbReference type="InterPro" id="IPR021856">
    <property type="entry name" value="DUF3465"/>
</dbReference>
<evidence type="ECO:0000313" key="3">
    <source>
        <dbReference type="Proteomes" id="UP000537890"/>
    </source>
</evidence>
<dbReference type="AlphaFoldDB" id="A0A7Z0MQ59"/>
<protein>
    <submittedName>
        <fullName evidence="2">DUF3465 domain-containing protein</fullName>
    </submittedName>
</protein>
<organism evidence="2 3">
    <name type="scientific">Candidatus Methanofishera endochildressiae</name>
    <dbReference type="NCBI Taxonomy" id="2738884"/>
    <lineage>
        <taxon>Bacteria</taxon>
        <taxon>Pseudomonadati</taxon>
        <taxon>Pseudomonadota</taxon>
        <taxon>Gammaproteobacteria</taxon>
        <taxon>Candidatus Methanofishera</taxon>
    </lineage>
</organism>
<gene>
    <name evidence="2" type="ORF">H0A75_09045</name>
</gene>
<feature type="chain" id="PRO_5031274885" evidence="1">
    <location>
        <begin position="19"/>
        <end position="152"/>
    </location>
</feature>
<sequence length="152" mass="17113">MKKLLILLIAGVLFAVEAYQQQDISVPESLFQPLESKEKATTDNLALKRAYEQEQSNLQVQGSGIVVKVLRDDLKGSRHQKFILQIAPGLTVLVAHNIDLAPKIVDIKKGATVEFNGEYEWNARGGVIHWTHKDPRGYHESGWLKHNGKVYQ</sequence>
<evidence type="ECO:0000256" key="1">
    <source>
        <dbReference type="SAM" id="SignalP"/>
    </source>
</evidence>
<comment type="caution">
    <text evidence="2">The sequence shown here is derived from an EMBL/GenBank/DDBJ whole genome shotgun (WGS) entry which is preliminary data.</text>
</comment>
<keyword evidence="1" id="KW-0732">Signal</keyword>
<evidence type="ECO:0000313" key="2">
    <source>
        <dbReference type="EMBL" id="NYT47659.1"/>
    </source>
</evidence>
<dbReference type="EMBL" id="JACCHS010000202">
    <property type="protein sequence ID" value="NYT47659.1"/>
    <property type="molecule type" value="Genomic_DNA"/>
</dbReference>
<dbReference type="Proteomes" id="UP000537890">
    <property type="component" value="Unassembled WGS sequence"/>
</dbReference>
<dbReference type="Pfam" id="PF11948">
    <property type="entry name" value="DUF3465"/>
    <property type="match status" value="1"/>
</dbReference>
<reference evidence="2 3" key="1">
    <citation type="submission" date="2020-05" db="EMBL/GenBank/DDBJ databases">
        <title>Horizontal transmission and recombination maintain forever young bacterial symbiont genomes.</title>
        <authorList>
            <person name="Russell S.L."/>
            <person name="Pepper-Tunick E."/>
            <person name="Svedberg J."/>
            <person name="Byrne A."/>
            <person name="Ruelas Castillo J."/>
            <person name="Vollmers C."/>
            <person name="Beinart R.A."/>
            <person name="Corbett-Detig R."/>
        </authorList>
    </citation>
    <scope>NUCLEOTIDE SEQUENCE [LARGE SCALE GENOMIC DNA]</scope>
    <source>
        <strain evidence="2">4727-3</strain>
    </source>
</reference>